<evidence type="ECO:0000259" key="4">
    <source>
        <dbReference type="PROSITE" id="PS50995"/>
    </source>
</evidence>
<keyword evidence="6" id="KW-1185">Reference proteome</keyword>
<dbReference type="SMART" id="SM00347">
    <property type="entry name" value="HTH_MARR"/>
    <property type="match status" value="1"/>
</dbReference>
<feature type="domain" description="HTH marR-type" evidence="4">
    <location>
        <begin position="4"/>
        <end position="138"/>
    </location>
</feature>
<reference evidence="5 6" key="1">
    <citation type="submission" date="2018-04" db="EMBL/GenBank/DDBJ databases">
        <title>Genomic Encyclopedia of Archaeal and Bacterial Type Strains, Phase II (KMG-II): from individual species to whole genera.</title>
        <authorList>
            <person name="Goeker M."/>
        </authorList>
    </citation>
    <scope>NUCLEOTIDE SEQUENCE [LARGE SCALE GENOMIC DNA]</scope>
    <source>
        <strain evidence="5 6">DSM 28823</strain>
    </source>
</reference>
<evidence type="ECO:0000256" key="1">
    <source>
        <dbReference type="ARBA" id="ARBA00023015"/>
    </source>
</evidence>
<protein>
    <submittedName>
        <fullName evidence="5">DNA-binding MarR family transcriptional regulator</fullName>
    </submittedName>
</protein>
<gene>
    <name evidence="5" type="ORF">C8N47_11449</name>
</gene>
<evidence type="ECO:0000313" key="6">
    <source>
        <dbReference type="Proteomes" id="UP000243525"/>
    </source>
</evidence>
<proteinExistence type="predicted"/>
<dbReference type="Gene3D" id="1.10.10.10">
    <property type="entry name" value="Winged helix-like DNA-binding domain superfamily/Winged helix DNA-binding domain"/>
    <property type="match status" value="1"/>
</dbReference>
<dbReference type="PRINTS" id="PR00598">
    <property type="entry name" value="HTHMARR"/>
</dbReference>
<keyword evidence="1" id="KW-0805">Transcription regulation</keyword>
<dbReference type="PANTHER" id="PTHR42756">
    <property type="entry name" value="TRANSCRIPTIONAL REGULATOR, MARR"/>
    <property type="match status" value="1"/>
</dbReference>
<keyword evidence="3" id="KW-0804">Transcription</keyword>
<dbReference type="PROSITE" id="PS50995">
    <property type="entry name" value="HTH_MARR_2"/>
    <property type="match status" value="1"/>
</dbReference>
<dbReference type="InterPro" id="IPR000835">
    <property type="entry name" value="HTH_MarR-typ"/>
</dbReference>
<dbReference type="AlphaFoldDB" id="A0A2T5BZJ4"/>
<dbReference type="GO" id="GO:0003677">
    <property type="term" value="F:DNA binding"/>
    <property type="evidence" value="ECO:0007669"/>
    <property type="project" value="UniProtKB-KW"/>
</dbReference>
<accession>A0A2T5BZJ4</accession>
<organism evidence="5 6">
    <name type="scientific">Mangrovibacterium marinum</name>
    <dbReference type="NCBI Taxonomy" id="1639118"/>
    <lineage>
        <taxon>Bacteria</taxon>
        <taxon>Pseudomonadati</taxon>
        <taxon>Bacteroidota</taxon>
        <taxon>Bacteroidia</taxon>
        <taxon>Marinilabiliales</taxon>
        <taxon>Prolixibacteraceae</taxon>
        <taxon>Mangrovibacterium</taxon>
    </lineage>
</organism>
<dbReference type="SUPFAM" id="SSF46785">
    <property type="entry name" value="Winged helix' DNA-binding domain"/>
    <property type="match status" value="1"/>
</dbReference>
<dbReference type="InterPro" id="IPR036388">
    <property type="entry name" value="WH-like_DNA-bd_sf"/>
</dbReference>
<evidence type="ECO:0000256" key="3">
    <source>
        <dbReference type="ARBA" id="ARBA00023163"/>
    </source>
</evidence>
<comment type="caution">
    <text evidence="5">The sequence shown here is derived from an EMBL/GenBank/DDBJ whole genome shotgun (WGS) entry which is preliminary data.</text>
</comment>
<evidence type="ECO:0000256" key="2">
    <source>
        <dbReference type="ARBA" id="ARBA00023125"/>
    </source>
</evidence>
<dbReference type="Proteomes" id="UP000243525">
    <property type="component" value="Unassembled WGS sequence"/>
</dbReference>
<name>A0A2T5BZJ4_9BACT</name>
<dbReference type="RefSeq" id="WP_107823069.1">
    <property type="nucleotide sequence ID" value="NZ_OY782574.1"/>
</dbReference>
<dbReference type="Pfam" id="PF12802">
    <property type="entry name" value="MarR_2"/>
    <property type="match status" value="1"/>
</dbReference>
<dbReference type="GO" id="GO:0003700">
    <property type="term" value="F:DNA-binding transcription factor activity"/>
    <property type="evidence" value="ECO:0007669"/>
    <property type="project" value="InterPro"/>
</dbReference>
<keyword evidence="2 5" id="KW-0238">DNA-binding</keyword>
<dbReference type="EMBL" id="QAAD01000014">
    <property type="protein sequence ID" value="PTN07706.1"/>
    <property type="molecule type" value="Genomic_DNA"/>
</dbReference>
<sequence>MNTRKPLLYLMGQTMHLSKLRLLATFKENDIELSMEQFILLHFINAKEDLTQQDIANHFYRDKSLIMRQTNILIDLRYVVRMQDREDKRKKNLILTKKGFEVFEHAKKISDQVSQELLHGVTEEELIHFENVIQKIQQNTGFSDLAENC</sequence>
<evidence type="ECO:0000313" key="5">
    <source>
        <dbReference type="EMBL" id="PTN07706.1"/>
    </source>
</evidence>
<dbReference type="PANTHER" id="PTHR42756:SF1">
    <property type="entry name" value="TRANSCRIPTIONAL REPRESSOR OF EMRAB OPERON"/>
    <property type="match status" value="1"/>
</dbReference>
<dbReference type="InterPro" id="IPR036390">
    <property type="entry name" value="WH_DNA-bd_sf"/>
</dbReference>
<dbReference type="OrthoDB" id="1121563at2"/>